<dbReference type="SUPFAM" id="SSF55060">
    <property type="entry name" value="GHMP Kinase, C-terminal domain"/>
    <property type="match status" value="1"/>
</dbReference>
<dbReference type="InterPro" id="IPR004424">
    <property type="entry name" value="IspE"/>
</dbReference>
<dbReference type="PIRSF" id="PIRSF010376">
    <property type="entry name" value="IspE"/>
    <property type="match status" value="1"/>
</dbReference>
<comment type="pathway">
    <text evidence="10">Isoprenoid biosynthesis; isopentenyl diphosphate biosynthesis via DXP pathway; isopentenyl diphosphate from 1-deoxy-D-xylulose 5-phosphate: step 3/6.</text>
</comment>
<evidence type="ECO:0000256" key="10">
    <source>
        <dbReference type="HAMAP-Rule" id="MF_00061"/>
    </source>
</evidence>
<name>A0ABV7D7C6_9PROT</name>
<dbReference type="NCBIfam" id="NF011202">
    <property type="entry name" value="PRK14608.1"/>
    <property type="match status" value="1"/>
</dbReference>
<dbReference type="GO" id="GO:0050515">
    <property type="term" value="F:4-(cytidine 5'-diphospho)-2-C-methyl-D-erythritol kinase activity"/>
    <property type="evidence" value="ECO:0007669"/>
    <property type="project" value="UniProtKB-EC"/>
</dbReference>
<keyword evidence="7 10" id="KW-0067">ATP-binding</keyword>
<dbReference type="InterPro" id="IPR013750">
    <property type="entry name" value="GHMP_kinase_C_dom"/>
</dbReference>
<comment type="catalytic activity">
    <reaction evidence="10">
        <text>4-CDP-2-C-methyl-D-erythritol + ATP = 4-CDP-2-C-methyl-D-erythritol 2-phosphate + ADP + H(+)</text>
        <dbReference type="Rhea" id="RHEA:18437"/>
        <dbReference type="ChEBI" id="CHEBI:15378"/>
        <dbReference type="ChEBI" id="CHEBI:30616"/>
        <dbReference type="ChEBI" id="CHEBI:57823"/>
        <dbReference type="ChEBI" id="CHEBI:57919"/>
        <dbReference type="ChEBI" id="CHEBI:456216"/>
        <dbReference type="EC" id="2.7.1.148"/>
    </reaction>
</comment>
<sequence>MPYVTRYLDDSITVNAPAKLNLFLHITGRRPNGYHELESLFAFTKQGDKIHIKQSDLPGFRVEGLFAKHLKGLDPKENLVLKAATILAEYAARPLDVTICLEKNLPVASGIGGGSADAAATLLALDAFWGLDCNKNFLESLALQLGADVPACLYNVPLYVTGIGECMAPADLPKQYGVVLINPGVALSTPAVFKAYRAQAKQFDAPMGRVLPKDSFRFIEFLKAKTHNSLLAASKTLCPEIVAVLSLLKQDKQALYVQMSGSGATCFALYNTQKEADSAARRIRALMPSWWVMADTLSL</sequence>
<evidence type="ECO:0000259" key="11">
    <source>
        <dbReference type="Pfam" id="PF00288"/>
    </source>
</evidence>
<dbReference type="InterPro" id="IPR020568">
    <property type="entry name" value="Ribosomal_Su5_D2-typ_SF"/>
</dbReference>
<organism evidence="13 14">
    <name type="scientific">Kordiimonas pumila</name>
    <dbReference type="NCBI Taxonomy" id="2161677"/>
    <lineage>
        <taxon>Bacteria</taxon>
        <taxon>Pseudomonadati</taxon>
        <taxon>Pseudomonadota</taxon>
        <taxon>Alphaproteobacteria</taxon>
        <taxon>Kordiimonadales</taxon>
        <taxon>Kordiimonadaceae</taxon>
        <taxon>Kordiimonas</taxon>
    </lineage>
</organism>
<keyword evidence="6 10" id="KW-0418">Kinase</keyword>
<keyword evidence="14" id="KW-1185">Reference proteome</keyword>
<evidence type="ECO:0000256" key="3">
    <source>
        <dbReference type="ARBA" id="ARBA00017473"/>
    </source>
</evidence>
<keyword evidence="5 10" id="KW-0547">Nucleotide-binding</keyword>
<dbReference type="InterPro" id="IPR014721">
    <property type="entry name" value="Ribsml_uS5_D2-typ_fold_subgr"/>
</dbReference>
<feature type="domain" description="GHMP kinase C-terminal" evidence="12">
    <location>
        <begin position="230"/>
        <end position="287"/>
    </location>
</feature>
<dbReference type="SUPFAM" id="SSF54211">
    <property type="entry name" value="Ribosomal protein S5 domain 2-like"/>
    <property type="match status" value="1"/>
</dbReference>
<evidence type="ECO:0000313" key="14">
    <source>
        <dbReference type="Proteomes" id="UP001595444"/>
    </source>
</evidence>
<dbReference type="PANTHER" id="PTHR43527">
    <property type="entry name" value="4-DIPHOSPHOCYTIDYL-2-C-METHYL-D-ERYTHRITOL KINASE, CHLOROPLASTIC"/>
    <property type="match status" value="1"/>
</dbReference>
<comment type="similarity">
    <text evidence="1 10">Belongs to the GHMP kinase family. IspE subfamily.</text>
</comment>
<comment type="function">
    <text evidence="10">Catalyzes the phosphorylation of the position 2 hydroxy group of 4-diphosphocytidyl-2C-methyl-D-erythritol.</text>
</comment>
<dbReference type="InterPro" id="IPR036554">
    <property type="entry name" value="GHMP_kinase_C_sf"/>
</dbReference>
<protein>
    <recommendedName>
        <fullName evidence="3 10">4-diphosphocytidyl-2-C-methyl-D-erythritol kinase</fullName>
        <shortName evidence="10">CMK</shortName>
        <ecNumber evidence="2 10">2.7.1.148</ecNumber>
    </recommendedName>
    <alternativeName>
        <fullName evidence="9 10">4-(cytidine-5'-diphospho)-2-C-methyl-D-erythritol kinase</fullName>
    </alternativeName>
</protein>
<feature type="active site" evidence="10">
    <location>
        <position position="19"/>
    </location>
</feature>
<keyword evidence="8 10" id="KW-0414">Isoprene biosynthesis</keyword>
<evidence type="ECO:0000259" key="12">
    <source>
        <dbReference type="Pfam" id="PF08544"/>
    </source>
</evidence>
<dbReference type="EC" id="2.7.1.148" evidence="2 10"/>
<comment type="caution">
    <text evidence="13">The sequence shown here is derived from an EMBL/GenBank/DDBJ whole genome shotgun (WGS) entry which is preliminary data.</text>
</comment>
<evidence type="ECO:0000256" key="4">
    <source>
        <dbReference type="ARBA" id="ARBA00022679"/>
    </source>
</evidence>
<dbReference type="Gene3D" id="3.30.230.10">
    <property type="match status" value="1"/>
</dbReference>
<gene>
    <name evidence="10" type="primary">ispE</name>
    <name evidence="13" type="ORF">ACFOKA_14405</name>
</gene>
<dbReference type="Gene3D" id="3.30.70.890">
    <property type="entry name" value="GHMP kinase, C-terminal domain"/>
    <property type="match status" value="1"/>
</dbReference>
<feature type="active site" evidence="10">
    <location>
        <position position="148"/>
    </location>
</feature>
<dbReference type="EMBL" id="JBHRSL010000010">
    <property type="protein sequence ID" value="MFC3053104.1"/>
    <property type="molecule type" value="Genomic_DNA"/>
</dbReference>
<evidence type="ECO:0000256" key="6">
    <source>
        <dbReference type="ARBA" id="ARBA00022777"/>
    </source>
</evidence>
<dbReference type="Pfam" id="PF08544">
    <property type="entry name" value="GHMP_kinases_C"/>
    <property type="match status" value="1"/>
</dbReference>
<proteinExistence type="inferred from homology"/>
<dbReference type="HAMAP" id="MF_00061">
    <property type="entry name" value="IspE"/>
    <property type="match status" value="1"/>
</dbReference>
<evidence type="ECO:0000256" key="8">
    <source>
        <dbReference type="ARBA" id="ARBA00023229"/>
    </source>
</evidence>
<feature type="binding site" evidence="10">
    <location>
        <begin position="106"/>
        <end position="116"/>
    </location>
    <ligand>
        <name>ATP</name>
        <dbReference type="ChEBI" id="CHEBI:30616"/>
    </ligand>
</feature>
<feature type="domain" description="GHMP kinase N-terminal" evidence="11">
    <location>
        <begin position="78"/>
        <end position="154"/>
    </location>
</feature>
<evidence type="ECO:0000256" key="1">
    <source>
        <dbReference type="ARBA" id="ARBA00009684"/>
    </source>
</evidence>
<dbReference type="NCBIfam" id="TIGR00154">
    <property type="entry name" value="ispE"/>
    <property type="match status" value="1"/>
</dbReference>
<accession>A0ABV7D7C6</accession>
<evidence type="ECO:0000256" key="9">
    <source>
        <dbReference type="ARBA" id="ARBA00032554"/>
    </source>
</evidence>
<evidence type="ECO:0000256" key="2">
    <source>
        <dbReference type="ARBA" id="ARBA00012052"/>
    </source>
</evidence>
<dbReference type="RefSeq" id="WP_194213119.1">
    <property type="nucleotide sequence ID" value="NZ_CP061205.1"/>
</dbReference>
<dbReference type="Proteomes" id="UP001595444">
    <property type="component" value="Unassembled WGS sequence"/>
</dbReference>
<reference evidence="14" key="1">
    <citation type="journal article" date="2019" name="Int. J. Syst. Evol. Microbiol.">
        <title>The Global Catalogue of Microorganisms (GCM) 10K type strain sequencing project: providing services to taxonomists for standard genome sequencing and annotation.</title>
        <authorList>
            <consortium name="The Broad Institute Genomics Platform"/>
            <consortium name="The Broad Institute Genome Sequencing Center for Infectious Disease"/>
            <person name="Wu L."/>
            <person name="Ma J."/>
        </authorList>
    </citation>
    <scope>NUCLEOTIDE SEQUENCE [LARGE SCALE GENOMIC DNA]</scope>
    <source>
        <strain evidence="14">KCTC 62164</strain>
    </source>
</reference>
<evidence type="ECO:0000256" key="5">
    <source>
        <dbReference type="ARBA" id="ARBA00022741"/>
    </source>
</evidence>
<keyword evidence="4 10" id="KW-0808">Transferase</keyword>
<evidence type="ECO:0000313" key="13">
    <source>
        <dbReference type="EMBL" id="MFC3053104.1"/>
    </source>
</evidence>
<dbReference type="InterPro" id="IPR006204">
    <property type="entry name" value="GHMP_kinase_N_dom"/>
</dbReference>
<dbReference type="Pfam" id="PF00288">
    <property type="entry name" value="GHMP_kinases_N"/>
    <property type="match status" value="1"/>
</dbReference>
<dbReference type="PANTHER" id="PTHR43527:SF2">
    <property type="entry name" value="4-DIPHOSPHOCYTIDYL-2-C-METHYL-D-ERYTHRITOL KINASE, CHLOROPLASTIC"/>
    <property type="match status" value="1"/>
</dbReference>
<evidence type="ECO:0000256" key="7">
    <source>
        <dbReference type="ARBA" id="ARBA00022840"/>
    </source>
</evidence>